<dbReference type="SUPFAM" id="SSF50249">
    <property type="entry name" value="Nucleic acid-binding proteins"/>
    <property type="match status" value="2"/>
</dbReference>
<evidence type="ECO:0000256" key="7">
    <source>
        <dbReference type="HAMAP-Rule" id="MF_00141"/>
    </source>
</evidence>
<organism evidence="12 13">
    <name type="scientific">Desulforhabdus amnigena</name>
    <dbReference type="NCBI Taxonomy" id="40218"/>
    <lineage>
        <taxon>Bacteria</taxon>
        <taxon>Pseudomonadati</taxon>
        <taxon>Thermodesulfobacteriota</taxon>
        <taxon>Syntrophobacteria</taxon>
        <taxon>Syntrophobacterales</taxon>
        <taxon>Syntrophobacteraceae</taxon>
        <taxon>Desulforhabdus</taxon>
    </lineage>
</organism>
<evidence type="ECO:0000256" key="5">
    <source>
        <dbReference type="ARBA" id="ARBA00022768"/>
    </source>
</evidence>
<dbReference type="PIRSF" id="PIRSF005901">
    <property type="entry name" value="EF-P"/>
    <property type="match status" value="1"/>
</dbReference>
<evidence type="ECO:0000259" key="10">
    <source>
        <dbReference type="SMART" id="SM00841"/>
    </source>
</evidence>
<sequence>MATLTTSDLRKGLKLEIDGEPYIIVDFEFSKPGKGQALYRCRLKNMITGSQFDRTYRSVDKFESADLEEQDMQFLYSQGDSYHFMNTANYEQIEMNADQVGDAKNYLTENLVVSMLFFQGRPIGINLPNFVELKVIQSDPGIKGDTAAGATKPAKLETGFVIQVPLFIEEGETLKIDTRTGSYVERVKS</sequence>
<feature type="domain" description="Translation elongation factor P/YeiP central" evidence="11">
    <location>
        <begin position="69"/>
        <end position="123"/>
    </location>
</feature>
<dbReference type="FunFam" id="2.30.30.30:FF:000003">
    <property type="entry name" value="Elongation factor P"/>
    <property type="match status" value="1"/>
</dbReference>
<dbReference type="InterPro" id="IPR008991">
    <property type="entry name" value="Translation_prot_SH3-like_sf"/>
</dbReference>
<feature type="domain" description="Elongation factor P C-terminal" evidence="10">
    <location>
        <begin position="131"/>
        <end position="186"/>
    </location>
</feature>
<dbReference type="NCBIfam" id="TIGR00038">
    <property type="entry name" value="efp"/>
    <property type="match status" value="1"/>
</dbReference>
<comment type="pathway">
    <text evidence="2 7">Protein biosynthesis; polypeptide chain elongation.</text>
</comment>
<dbReference type="Proteomes" id="UP001144372">
    <property type="component" value="Unassembled WGS sequence"/>
</dbReference>
<dbReference type="GO" id="GO:0003746">
    <property type="term" value="F:translation elongation factor activity"/>
    <property type="evidence" value="ECO:0007669"/>
    <property type="project" value="UniProtKB-UniRule"/>
</dbReference>
<dbReference type="NCBIfam" id="NF001810">
    <property type="entry name" value="PRK00529.1"/>
    <property type="match status" value="1"/>
</dbReference>
<accession>A0A9W6D3F4</accession>
<dbReference type="InterPro" id="IPR013852">
    <property type="entry name" value="Transl_elong_P/YeiP_CS"/>
</dbReference>
<comment type="similarity">
    <text evidence="3 7 9">Belongs to the elongation factor P family.</text>
</comment>
<dbReference type="InterPro" id="IPR020599">
    <property type="entry name" value="Transl_elong_fac_P/YeiP"/>
</dbReference>
<dbReference type="CDD" id="cd05794">
    <property type="entry name" value="S1_EF-P_repeat_2"/>
    <property type="match status" value="1"/>
</dbReference>
<dbReference type="InterPro" id="IPR001059">
    <property type="entry name" value="Transl_elong_P/YeiP_cen"/>
</dbReference>
<evidence type="ECO:0000256" key="2">
    <source>
        <dbReference type="ARBA" id="ARBA00004815"/>
    </source>
</evidence>
<name>A0A9W6D3F4_9BACT</name>
<dbReference type="GO" id="GO:0043043">
    <property type="term" value="P:peptide biosynthetic process"/>
    <property type="evidence" value="ECO:0007669"/>
    <property type="project" value="InterPro"/>
</dbReference>
<dbReference type="InterPro" id="IPR013185">
    <property type="entry name" value="Transl_elong_KOW-like"/>
</dbReference>
<evidence type="ECO:0000259" key="11">
    <source>
        <dbReference type="SMART" id="SM01185"/>
    </source>
</evidence>
<dbReference type="InterPro" id="IPR011768">
    <property type="entry name" value="Transl_elongation_fac_P"/>
</dbReference>
<comment type="caution">
    <text evidence="12">The sequence shown here is derived from an EMBL/GenBank/DDBJ whole genome shotgun (WGS) entry which is preliminary data.</text>
</comment>
<comment type="subcellular location">
    <subcellularLocation>
        <location evidence="1 7">Cytoplasm</location>
    </subcellularLocation>
</comment>
<keyword evidence="5 7" id="KW-0251">Elongation factor</keyword>
<dbReference type="PANTHER" id="PTHR30053">
    <property type="entry name" value="ELONGATION FACTOR P"/>
    <property type="match status" value="1"/>
</dbReference>
<keyword evidence="6 7" id="KW-0648">Protein biosynthesis</keyword>
<comment type="function">
    <text evidence="7">Involved in peptide bond synthesis. Stimulates efficient translation and peptide-bond synthesis on native or reconstituted 70S ribosomes in vitro. Probably functions indirectly by altering the affinity of the ribosome for aminoacyl-tRNA, thus increasing their reactivity as acceptors for peptidyl transferase.</text>
</comment>
<evidence type="ECO:0000313" key="12">
    <source>
        <dbReference type="EMBL" id="GLI33475.1"/>
    </source>
</evidence>
<gene>
    <name evidence="12" type="primary">efp2</name>
    <name evidence="7" type="synonym">efp</name>
    <name evidence="12" type="ORF">DAMNIGENAA_09080</name>
</gene>
<evidence type="ECO:0000256" key="3">
    <source>
        <dbReference type="ARBA" id="ARBA00009479"/>
    </source>
</evidence>
<protein>
    <recommendedName>
        <fullName evidence="7 8">Elongation factor P</fullName>
        <shortName evidence="7">EF-P</shortName>
    </recommendedName>
</protein>
<dbReference type="FunFam" id="2.40.50.140:FF:000004">
    <property type="entry name" value="Elongation factor P"/>
    <property type="match status" value="1"/>
</dbReference>
<dbReference type="Pfam" id="PF01132">
    <property type="entry name" value="EFP"/>
    <property type="match status" value="1"/>
</dbReference>
<dbReference type="InterPro" id="IPR014722">
    <property type="entry name" value="Rib_uL2_dom2"/>
</dbReference>
<dbReference type="PROSITE" id="PS01275">
    <property type="entry name" value="EFP"/>
    <property type="match status" value="1"/>
</dbReference>
<dbReference type="InterPro" id="IPR015365">
    <property type="entry name" value="Elong-fact-P_C"/>
</dbReference>
<dbReference type="GO" id="GO:0005829">
    <property type="term" value="C:cytosol"/>
    <property type="evidence" value="ECO:0007669"/>
    <property type="project" value="UniProtKB-ARBA"/>
</dbReference>
<dbReference type="EMBL" id="BSDR01000001">
    <property type="protein sequence ID" value="GLI33475.1"/>
    <property type="molecule type" value="Genomic_DNA"/>
</dbReference>
<evidence type="ECO:0000256" key="9">
    <source>
        <dbReference type="RuleBase" id="RU004389"/>
    </source>
</evidence>
<proteinExistence type="inferred from homology"/>
<dbReference type="SMART" id="SM00841">
    <property type="entry name" value="Elong-fact-P_C"/>
    <property type="match status" value="1"/>
</dbReference>
<dbReference type="Gene3D" id="2.40.50.140">
    <property type="entry name" value="Nucleic acid-binding proteins"/>
    <property type="match status" value="2"/>
</dbReference>
<dbReference type="AlphaFoldDB" id="A0A9W6D3F4"/>
<dbReference type="InterPro" id="IPR012340">
    <property type="entry name" value="NA-bd_OB-fold"/>
</dbReference>
<dbReference type="SMART" id="SM01185">
    <property type="entry name" value="EFP"/>
    <property type="match status" value="1"/>
</dbReference>
<dbReference type="SUPFAM" id="SSF50104">
    <property type="entry name" value="Translation proteins SH3-like domain"/>
    <property type="match status" value="1"/>
</dbReference>
<evidence type="ECO:0000256" key="1">
    <source>
        <dbReference type="ARBA" id="ARBA00004496"/>
    </source>
</evidence>
<evidence type="ECO:0000256" key="6">
    <source>
        <dbReference type="ARBA" id="ARBA00022917"/>
    </source>
</evidence>
<dbReference type="FunFam" id="2.40.50.140:FF:000009">
    <property type="entry name" value="Elongation factor P"/>
    <property type="match status" value="1"/>
</dbReference>
<evidence type="ECO:0000256" key="4">
    <source>
        <dbReference type="ARBA" id="ARBA00022490"/>
    </source>
</evidence>
<evidence type="ECO:0000256" key="8">
    <source>
        <dbReference type="NCBIfam" id="TIGR00038"/>
    </source>
</evidence>
<dbReference type="Gene3D" id="2.30.30.30">
    <property type="match status" value="1"/>
</dbReference>
<keyword evidence="4 7" id="KW-0963">Cytoplasm</keyword>
<dbReference type="HAMAP" id="MF_00141">
    <property type="entry name" value="EF_P"/>
    <property type="match status" value="1"/>
</dbReference>
<dbReference type="Pfam" id="PF08207">
    <property type="entry name" value="EFP_N"/>
    <property type="match status" value="1"/>
</dbReference>
<reference evidence="12" key="1">
    <citation type="submission" date="2022-12" db="EMBL/GenBank/DDBJ databases">
        <title>Reference genome sequencing for broad-spectrum identification of bacterial and archaeal isolates by mass spectrometry.</title>
        <authorList>
            <person name="Sekiguchi Y."/>
            <person name="Tourlousse D.M."/>
        </authorList>
    </citation>
    <scope>NUCLEOTIDE SEQUENCE</scope>
    <source>
        <strain evidence="12">ASRB1</strain>
    </source>
</reference>
<evidence type="ECO:0000313" key="13">
    <source>
        <dbReference type="Proteomes" id="UP001144372"/>
    </source>
</evidence>
<dbReference type="PANTHER" id="PTHR30053:SF12">
    <property type="entry name" value="ELONGATION FACTOR P (EF-P) FAMILY PROTEIN"/>
    <property type="match status" value="1"/>
</dbReference>
<dbReference type="RefSeq" id="WP_281792475.1">
    <property type="nucleotide sequence ID" value="NZ_BSDR01000001.1"/>
</dbReference>
<dbReference type="CDD" id="cd04470">
    <property type="entry name" value="S1_EF-P_repeat_1"/>
    <property type="match status" value="1"/>
</dbReference>
<dbReference type="Pfam" id="PF09285">
    <property type="entry name" value="Elong-fact-P_C"/>
    <property type="match status" value="1"/>
</dbReference>
<keyword evidence="13" id="KW-1185">Reference proteome</keyword>